<sequence>MGLPLELATSASSGMAPWASLSLSSAVQLNSLASAAVAAHNLLANSGLGQSASATGDASDLTVAFATASSGSTSICQSGIVSATPLPGPVEASDSEALSTVATETPEPATTLSPHDATWCMSGGQHGATRNYGPNAGDRMTGCYIPSEDRATKRLTSLTTVDEAVGVSATTSMTTSKSPAYCTPNPVPNVPENNQVRLIEFRGERLAAFSVEGRELVCLPQAFELFLKHLVGGLHTVYTKLKRLEIIPIVCNVEQANATELQYFQDKPDPIRTTFYNGTGAIQPGVNRCKLIAPHEFDILYADCTNSR</sequence>
<dbReference type="InterPro" id="IPR009061">
    <property type="entry name" value="DNA-bd_dom_put_sf"/>
</dbReference>
<organism evidence="6 7">
    <name type="scientific">Protopolystoma xenopodis</name>
    <dbReference type="NCBI Taxonomy" id="117903"/>
    <lineage>
        <taxon>Eukaryota</taxon>
        <taxon>Metazoa</taxon>
        <taxon>Spiralia</taxon>
        <taxon>Lophotrochozoa</taxon>
        <taxon>Platyhelminthes</taxon>
        <taxon>Monogenea</taxon>
        <taxon>Polyopisthocotylea</taxon>
        <taxon>Polystomatidea</taxon>
        <taxon>Polystomatidae</taxon>
        <taxon>Protopolystoma</taxon>
    </lineage>
</organism>
<dbReference type="EMBL" id="CAAALY010010740">
    <property type="protein sequence ID" value="VEL11066.1"/>
    <property type="molecule type" value="Genomic_DNA"/>
</dbReference>
<accession>A0A3S5AA38</accession>
<dbReference type="InterPro" id="IPR003380">
    <property type="entry name" value="SKI/SNO/DAC"/>
</dbReference>
<dbReference type="FunFam" id="3.10.260.20:FF:000001">
    <property type="entry name" value="Dachshund homolog 1"/>
    <property type="match status" value="1"/>
</dbReference>
<dbReference type="GO" id="GO:0000978">
    <property type="term" value="F:RNA polymerase II cis-regulatory region sequence-specific DNA binding"/>
    <property type="evidence" value="ECO:0007669"/>
    <property type="project" value="TreeGrafter"/>
</dbReference>
<dbReference type="InterPro" id="IPR037000">
    <property type="entry name" value="Ski_DNA-bd_sf"/>
</dbReference>
<evidence type="ECO:0000256" key="2">
    <source>
        <dbReference type="ARBA" id="ARBA00023242"/>
    </source>
</evidence>
<feature type="compositionally biased region" description="Low complexity" evidence="4">
    <location>
        <begin position="102"/>
        <end position="111"/>
    </location>
</feature>
<keyword evidence="2" id="KW-0539">Nucleus</keyword>
<feature type="region of interest" description="Disordered" evidence="4">
    <location>
        <begin position="86"/>
        <end position="117"/>
    </location>
</feature>
<evidence type="ECO:0000256" key="1">
    <source>
        <dbReference type="ARBA" id="ARBA00004123"/>
    </source>
</evidence>
<evidence type="ECO:0000256" key="3">
    <source>
        <dbReference type="ARBA" id="ARBA00038192"/>
    </source>
</evidence>
<reference evidence="6" key="1">
    <citation type="submission" date="2018-11" db="EMBL/GenBank/DDBJ databases">
        <authorList>
            <consortium name="Pathogen Informatics"/>
        </authorList>
    </citation>
    <scope>NUCLEOTIDE SEQUENCE</scope>
</reference>
<dbReference type="GO" id="GO:0005667">
    <property type="term" value="C:transcription regulator complex"/>
    <property type="evidence" value="ECO:0007669"/>
    <property type="project" value="TreeGrafter"/>
</dbReference>
<dbReference type="Proteomes" id="UP000784294">
    <property type="component" value="Unassembled WGS sequence"/>
</dbReference>
<dbReference type="InterPro" id="IPR052417">
    <property type="entry name" value="Dachshund_domain"/>
</dbReference>
<evidence type="ECO:0000313" key="7">
    <source>
        <dbReference type="Proteomes" id="UP000784294"/>
    </source>
</evidence>
<dbReference type="Pfam" id="PF02437">
    <property type="entry name" value="Ski_Sno_DHD"/>
    <property type="match status" value="1"/>
</dbReference>
<dbReference type="GO" id="GO:0000981">
    <property type="term" value="F:DNA-binding transcription factor activity, RNA polymerase II-specific"/>
    <property type="evidence" value="ECO:0007669"/>
    <property type="project" value="TreeGrafter"/>
</dbReference>
<comment type="similarity">
    <text evidence="3">Belongs to the DACH/dachshund family.</text>
</comment>
<evidence type="ECO:0000259" key="5">
    <source>
        <dbReference type="Pfam" id="PF02437"/>
    </source>
</evidence>
<name>A0A3S5AA38_9PLAT</name>
<feature type="domain" description="SKI/SNO/DAC" evidence="5">
    <location>
        <begin position="181"/>
        <end position="257"/>
    </location>
</feature>
<dbReference type="PANTHER" id="PTHR12577">
    <property type="entry name" value="DACHSHUND"/>
    <property type="match status" value="1"/>
</dbReference>
<dbReference type="GO" id="GO:0005634">
    <property type="term" value="C:nucleus"/>
    <property type="evidence" value="ECO:0007669"/>
    <property type="project" value="UniProtKB-SubCell"/>
</dbReference>
<comment type="caution">
    <text evidence="6">The sequence shown here is derived from an EMBL/GenBank/DDBJ whole genome shotgun (WGS) entry which is preliminary data.</text>
</comment>
<evidence type="ECO:0000256" key="4">
    <source>
        <dbReference type="SAM" id="MobiDB-lite"/>
    </source>
</evidence>
<gene>
    <name evidence="6" type="ORF">PXEA_LOCUS4506</name>
</gene>
<evidence type="ECO:0000313" key="6">
    <source>
        <dbReference type="EMBL" id="VEL11066.1"/>
    </source>
</evidence>
<dbReference type="OrthoDB" id="6436112at2759"/>
<dbReference type="PANTHER" id="PTHR12577:SF6">
    <property type="entry name" value="DACHSHUND, ISOFORM B"/>
    <property type="match status" value="1"/>
</dbReference>
<keyword evidence="7" id="KW-1185">Reference proteome</keyword>
<proteinExistence type="inferred from homology"/>
<dbReference type="SUPFAM" id="SSF46955">
    <property type="entry name" value="Putative DNA-binding domain"/>
    <property type="match status" value="1"/>
</dbReference>
<protein>
    <recommendedName>
        <fullName evidence="5">SKI/SNO/DAC domain-containing protein</fullName>
    </recommendedName>
</protein>
<dbReference type="AlphaFoldDB" id="A0A3S5AA38"/>
<comment type="subcellular location">
    <subcellularLocation>
        <location evidence="1">Nucleus</location>
    </subcellularLocation>
</comment>
<dbReference type="Gene3D" id="3.10.260.20">
    <property type="entry name" value="Ski"/>
    <property type="match status" value="1"/>
</dbReference>